<reference evidence="9" key="1">
    <citation type="journal article" date="2014" name="Int. J. Syst. Evol. Microbiol.">
        <title>Complete genome sequence of Corynebacterium casei LMG S-19264T (=DSM 44701T), isolated from a smear-ripened cheese.</title>
        <authorList>
            <consortium name="US DOE Joint Genome Institute (JGI-PGF)"/>
            <person name="Walter F."/>
            <person name="Albersmeier A."/>
            <person name="Kalinowski J."/>
            <person name="Ruckert C."/>
        </authorList>
    </citation>
    <scope>NUCLEOTIDE SEQUENCE</scope>
    <source>
        <strain evidence="9">CGMCC 1.15152</strain>
    </source>
</reference>
<dbReference type="InterPro" id="IPR029044">
    <property type="entry name" value="Nucleotide-diphossugar_trans"/>
</dbReference>
<reference evidence="9" key="2">
    <citation type="submission" date="2020-09" db="EMBL/GenBank/DDBJ databases">
        <authorList>
            <person name="Sun Q."/>
            <person name="Zhou Y."/>
        </authorList>
    </citation>
    <scope>NUCLEOTIDE SEQUENCE</scope>
    <source>
        <strain evidence="9">CGMCC 1.15152</strain>
    </source>
</reference>
<proteinExistence type="inferred from homology"/>
<evidence type="ECO:0000256" key="6">
    <source>
        <dbReference type="SAM" id="Phobius"/>
    </source>
</evidence>
<dbReference type="PANTHER" id="PTHR48090">
    <property type="entry name" value="UNDECAPRENYL-PHOSPHATE 4-DEOXY-4-FORMAMIDO-L-ARABINOSE TRANSFERASE-RELATED"/>
    <property type="match status" value="1"/>
</dbReference>
<dbReference type="GO" id="GO:0000271">
    <property type="term" value="P:polysaccharide biosynthetic process"/>
    <property type="evidence" value="ECO:0007669"/>
    <property type="project" value="InterPro"/>
</dbReference>
<gene>
    <name evidence="9" type="ORF">GCM10010915_00440</name>
</gene>
<evidence type="ECO:0000256" key="2">
    <source>
        <dbReference type="ARBA" id="ARBA00006739"/>
    </source>
</evidence>
<sequence length="371" mass="40523">MWNDGLSESLEEMGAAVGVTVVVPTFNEAGNVAELVCRIASALRHEDAEILFVDDSTDGTADEVRRIAPTAGLPVRVIHRDRAEGGLGGAVVEGFRNARYATCVVMDGDLQHPAATIPQLLARLRRGDVDLVAASRYAESASASGLADSTRHLVSRGSNLVTRAMFPRRLREVTDPMTGFFAIDTTALDVARLRPRGFKILLEIIVRTSVRVAEIPFAFGERFADRSKASVQQGIRFFHQLALLRFGKMSGFAAIGALGAVANVAIVWALDVHINYLWAAIIAAEVTIIGNFLLIERFVFRAEKREARGVWHRFASSFVFNNVESAIRIPVMSLMVTAWGMPSALATAITLAVAFLIRFTFHSLVVYRPRA</sequence>
<dbReference type="Pfam" id="PF00535">
    <property type="entry name" value="Glycos_transf_2"/>
    <property type="match status" value="1"/>
</dbReference>
<dbReference type="InterPro" id="IPR007267">
    <property type="entry name" value="GtrA_DPMS_TM"/>
</dbReference>
<evidence type="ECO:0000256" key="5">
    <source>
        <dbReference type="ARBA" id="ARBA00023136"/>
    </source>
</evidence>
<keyword evidence="10" id="KW-1185">Reference proteome</keyword>
<evidence type="ECO:0000256" key="4">
    <source>
        <dbReference type="ARBA" id="ARBA00022989"/>
    </source>
</evidence>
<name>A0A917DBN7_9MICO</name>
<keyword evidence="3 6" id="KW-0812">Transmembrane</keyword>
<protein>
    <submittedName>
        <fullName evidence="9">Dolichol monophosphate mannose synthase</fullName>
    </submittedName>
</protein>
<comment type="caution">
    <text evidence="9">The sequence shown here is derived from an EMBL/GenBank/DDBJ whole genome shotgun (WGS) entry which is preliminary data.</text>
</comment>
<dbReference type="Proteomes" id="UP000633205">
    <property type="component" value="Unassembled WGS sequence"/>
</dbReference>
<evidence type="ECO:0000256" key="3">
    <source>
        <dbReference type="ARBA" id="ARBA00022692"/>
    </source>
</evidence>
<keyword evidence="4 6" id="KW-1133">Transmembrane helix</keyword>
<dbReference type="EMBL" id="BMHO01000001">
    <property type="protein sequence ID" value="GGD24373.1"/>
    <property type="molecule type" value="Genomic_DNA"/>
</dbReference>
<dbReference type="GO" id="GO:0016020">
    <property type="term" value="C:membrane"/>
    <property type="evidence" value="ECO:0007669"/>
    <property type="project" value="UniProtKB-SubCell"/>
</dbReference>
<feature type="transmembrane region" description="Helical" evidence="6">
    <location>
        <begin position="276"/>
        <end position="294"/>
    </location>
</feature>
<comment type="subcellular location">
    <subcellularLocation>
        <location evidence="1">Membrane</location>
        <topology evidence="1">Multi-pass membrane protein</topology>
    </subcellularLocation>
</comment>
<feature type="domain" description="Glycosyltransferase 2-like" evidence="7">
    <location>
        <begin position="20"/>
        <end position="185"/>
    </location>
</feature>
<feature type="transmembrane region" description="Helical" evidence="6">
    <location>
        <begin position="345"/>
        <end position="367"/>
    </location>
</feature>
<dbReference type="Pfam" id="PF04138">
    <property type="entry name" value="GtrA_DPMS_TM"/>
    <property type="match status" value="1"/>
</dbReference>
<evidence type="ECO:0000313" key="9">
    <source>
        <dbReference type="EMBL" id="GGD24373.1"/>
    </source>
</evidence>
<dbReference type="InterPro" id="IPR001173">
    <property type="entry name" value="Glyco_trans_2-like"/>
</dbReference>
<dbReference type="Gene3D" id="3.90.550.10">
    <property type="entry name" value="Spore Coat Polysaccharide Biosynthesis Protein SpsA, Chain A"/>
    <property type="match status" value="1"/>
</dbReference>
<dbReference type="AlphaFoldDB" id="A0A917DBN7"/>
<evidence type="ECO:0000313" key="10">
    <source>
        <dbReference type="Proteomes" id="UP000633205"/>
    </source>
</evidence>
<dbReference type="InterPro" id="IPR050256">
    <property type="entry name" value="Glycosyltransferase_2"/>
</dbReference>
<dbReference type="SUPFAM" id="SSF53448">
    <property type="entry name" value="Nucleotide-diphospho-sugar transferases"/>
    <property type="match status" value="1"/>
</dbReference>
<evidence type="ECO:0000259" key="8">
    <source>
        <dbReference type="Pfam" id="PF04138"/>
    </source>
</evidence>
<dbReference type="PANTHER" id="PTHR48090:SF7">
    <property type="entry name" value="RFBJ PROTEIN"/>
    <property type="match status" value="1"/>
</dbReference>
<evidence type="ECO:0000256" key="1">
    <source>
        <dbReference type="ARBA" id="ARBA00004141"/>
    </source>
</evidence>
<feature type="transmembrane region" description="Helical" evidence="6">
    <location>
        <begin position="251"/>
        <end position="270"/>
    </location>
</feature>
<dbReference type="RefSeq" id="WP_308420902.1">
    <property type="nucleotide sequence ID" value="NZ_BMHO01000001.1"/>
</dbReference>
<accession>A0A917DBN7</accession>
<organism evidence="9 10">
    <name type="scientific">Microbacterium faecale</name>
    <dbReference type="NCBI Taxonomy" id="1804630"/>
    <lineage>
        <taxon>Bacteria</taxon>
        <taxon>Bacillati</taxon>
        <taxon>Actinomycetota</taxon>
        <taxon>Actinomycetes</taxon>
        <taxon>Micrococcales</taxon>
        <taxon>Microbacteriaceae</taxon>
        <taxon>Microbacterium</taxon>
    </lineage>
</organism>
<comment type="similarity">
    <text evidence="2">Belongs to the glycosyltransferase 2 family.</text>
</comment>
<keyword evidence="5 6" id="KW-0472">Membrane</keyword>
<feature type="domain" description="GtrA/DPMS transmembrane" evidence="8">
    <location>
        <begin position="252"/>
        <end position="366"/>
    </location>
</feature>
<evidence type="ECO:0000259" key="7">
    <source>
        <dbReference type="Pfam" id="PF00535"/>
    </source>
</evidence>